<comment type="caution">
    <text evidence="9">The sequence shown here is derived from an EMBL/GenBank/DDBJ whole genome shotgun (WGS) entry which is preliminary data.</text>
</comment>
<gene>
    <name evidence="9" type="ORF">HNQ41_001309</name>
</gene>
<keyword evidence="4" id="KW-1003">Cell membrane</keyword>
<dbReference type="FunFam" id="3.40.50.300:FF:000016">
    <property type="entry name" value="Oligopeptide ABC transporter ATP-binding component"/>
    <property type="match status" value="1"/>
</dbReference>
<dbReference type="InterPro" id="IPR027417">
    <property type="entry name" value="P-loop_NTPase"/>
</dbReference>
<evidence type="ECO:0000256" key="7">
    <source>
        <dbReference type="ARBA" id="ARBA00023136"/>
    </source>
</evidence>
<dbReference type="PANTHER" id="PTHR43297">
    <property type="entry name" value="OLIGOPEPTIDE TRANSPORT ATP-BINDING PROTEIN APPD"/>
    <property type="match status" value="1"/>
</dbReference>
<dbReference type="SUPFAM" id="SSF52540">
    <property type="entry name" value="P-loop containing nucleoside triphosphate hydrolases"/>
    <property type="match status" value="1"/>
</dbReference>
<evidence type="ECO:0000259" key="8">
    <source>
        <dbReference type="PROSITE" id="PS50893"/>
    </source>
</evidence>
<dbReference type="PROSITE" id="PS50893">
    <property type="entry name" value="ABC_TRANSPORTER_2"/>
    <property type="match status" value="1"/>
</dbReference>
<dbReference type="InterPro" id="IPR003439">
    <property type="entry name" value="ABC_transporter-like_ATP-bd"/>
</dbReference>
<dbReference type="Proteomes" id="UP000551878">
    <property type="component" value="Unassembled WGS sequence"/>
</dbReference>
<dbReference type="PROSITE" id="PS00211">
    <property type="entry name" value="ABC_TRANSPORTER_1"/>
    <property type="match status" value="1"/>
</dbReference>
<keyword evidence="3" id="KW-0813">Transport</keyword>
<dbReference type="NCBIfam" id="TIGR01727">
    <property type="entry name" value="oligo_HPY"/>
    <property type="match status" value="1"/>
</dbReference>
<dbReference type="InterPro" id="IPR050388">
    <property type="entry name" value="ABC_Ni/Peptide_Import"/>
</dbReference>
<dbReference type="SMART" id="SM00382">
    <property type="entry name" value="AAA"/>
    <property type="match status" value="1"/>
</dbReference>
<evidence type="ECO:0000313" key="9">
    <source>
        <dbReference type="EMBL" id="MBB5173140.1"/>
    </source>
</evidence>
<dbReference type="InterPro" id="IPR017871">
    <property type="entry name" value="ABC_transporter-like_CS"/>
</dbReference>
<accession>A0A840QP44</accession>
<dbReference type="CDD" id="cd03257">
    <property type="entry name" value="ABC_NikE_OppD_transporters"/>
    <property type="match status" value="1"/>
</dbReference>
<protein>
    <submittedName>
        <fullName evidence="9">Peptide/nickel transport system ATP-binding protein</fullName>
    </submittedName>
</protein>
<comment type="subcellular location">
    <subcellularLocation>
        <location evidence="1">Cell membrane</location>
        <topology evidence="1">Peripheral membrane protein</topology>
    </subcellularLocation>
</comment>
<evidence type="ECO:0000256" key="6">
    <source>
        <dbReference type="ARBA" id="ARBA00022840"/>
    </source>
</evidence>
<evidence type="ECO:0000256" key="4">
    <source>
        <dbReference type="ARBA" id="ARBA00022475"/>
    </source>
</evidence>
<dbReference type="GO" id="GO:0016887">
    <property type="term" value="F:ATP hydrolysis activity"/>
    <property type="evidence" value="ECO:0007669"/>
    <property type="project" value="InterPro"/>
</dbReference>
<dbReference type="AlphaFoldDB" id="A0A840QP44"/>
<dbReference type="RefSeq" id="WP_184663601.1">
    <property type="nucleotide sequence ID" value="NZ_JACHHB010000005.1"/>
</dbReference>
<dbReference type="GO" id="GO:0005886">
    <property type="term" value="C:plasma membrane"/>
    <property type="evidence" value="ECO:0007669"/>
    <property type="project" value="UniProtKB-SubCell"/>
</dbReference>
<keyword evidence="5" id="KW-0547">Nucleotide-binding</keyword>
<proteinExistence type="inferred from homology"/>
<dbReference type="InterPro" id="IPR003593">
    <property type="entry name" value="AAA+_ATPase"/>
</dbReference>
<reference evidence="9 10" key="1">
    <citation type="submission" date="2020-08" db="EMBL/GenBank/DDBJ databases">
        <title>Genomic Encyclopedia of Type Strains, Phase IV (KMG-IV): sequencing the most valuable type-strain genomes for metagenomic binning, comparative biology and taxonomic classification.</title>
        <authorList>
            <person name="Goeker M."/>
        </authorList>
    </citation>
    <scope>NUCLEOTIDE SEQUENCE [LARGE SCALE GENOMIC DNA]</scope>
    <source>
        <strain evidence="9 10">DSM 24696</strain>
    </source>
</reference>
<name>A0A840QP44_9BACI</name>
<dbReference type="PANTHER" id="PTHR43297:SF2">
    <property type="entry name" value="DIPEPTIDE TRANSPORT ATP-BINDING PROTEIN DPPD"/>
    <property type="match status" value="1"/>
</dbReference>
<dbReference type="GO" id="GO:0015833">
    <property type="term" value="P:peptide transport"/>
    <property type="evidence" value="ECO:0007669"/>
    <property type="project" value="InterPro"/>
</dbReference>
<evidence type="ECO:0000256" key="1">
    <source>
        <dbReference type="ARBA" id="ARBA00004202"/>
    </source>
</evidence>
<dbReference type="Pfam" id="PF00005">
    <property type="entry name" value="ABC_tran"/>
    <property type="match status" value="1"/>
</dbReference>
<dbReference type="EMBL" id="JACHHB010000005">
    <property type="protein sequence ID" value="MBB5173140.1"/>
    <property type="molecule type" value="Genomic_DNA"/>
</dbReference>
<dbReference type="Pfam" id="PF08352">
    <property type="entry name" value="oligo_HPY"/>
    <property type="match status" value="1"/>
</dbReference>
<keyword evidence="6 9" id="KW-0067">ATP-binding</keyword>
<evidence type="ECO:0000256" key="5">
    <source>
        <dbReference type="ARBA" id="ARBA00022741"/>
    </source>
</evidence>
<feature type="domain" description="ABC transporter" evidence="8">
    <location>
        <begin position="8"/>
        <end position="258"/>
    </location>
</feature>
<sequence>MEPSSNIIEVNDLRTSFFTEEAEVKAVDGVSFSVPSGKTLGIVGESGSGKSITSLSIMRLIQEPGQIVGGEINFKSDNLLDKSESEMRRIRGNEISMIFQEPMTSLNPVFTVGDQISEAYRIHQGLSKKQALQKSLEMLELVGIPSPKDRLKRYPHELSGGMRQRVMIAIALACKPELLIADEPTTALDVTIQAQILRLINNLQDELGMSVVLITHDLGVVAETCDYVAVMYAGKIVEYADVQTLFESPKHPYTVGLLSSLPRHDIDQEELQVIKGMVPSPTNMPEGCRFAPRCPFATDLCKEQLPTLDDLEDGNQVRCWVYSDKWDGDPEVNVKDDYGTATSS</sequence>
<evidence type="ECO:0000313" key="10">
    <source>
        <dbReference type="Proteomes" id="UP000551878"/>
    </source>
</evidence>
<dbReference type="Gene3D" id="3.40.50.300">
    <property type="entry name" value="P-loop containing nucleotide triphosphate hydrolases"/>
    <property type="match status" value="1"/>
</dbReference>
<organism evidence="9 10">
    <name type="scientific">Texcoconibacillus texcoconensis</name>
    <dbReference type="NCBI Taxonomy" id="1095777"/>
    <lineage>
        <taxon>Bacteria</taxon>
        <taxon>Bacillati</taxon>
        <taxon>Bacillota</taxon>
        <taxon>Bacilli</taxon>
        <taxon>Bacillales</taxon>
        <taxon>Bacillaceae</taxon>
        <taxon>Texcoconibacillus</taxon>
    </lineage>
</organism>
<evidence type="ECO:0000256" key="2">
    <source>
        <dbReference type="ARBA" id="ARBA00005417"/>
    </source>
</evidence>
<keyword evidence="10" id="KW-1185">Reference proteome</keyword>
<dbReference type="InterPro" id="IPR013563">
    <property type="entry name" value="Oligopep_ABC_C"/>
</dbReference>
<dbReference type="GO" id="GO:0005524">
    <property type="term" value="F:ATP binding"/>
    <property type="evidence" value="ECO:0007669"/>
    <property type="project" value="UniProtKB-KW"/>
</dbReference>
<keyword evidence="7" id="KW-0472">Membrane</keyword>
<evidence type="ECO:0000256" key="3">
    <source>
        <dbReference type="ARBA" id="ARBA00022448"/>
    </source>
</evidence>
<comment type="similarity">
    <text evidence="2">Belongs to the ABC transporter superfamily.</text>
</comment>